<dbReference type="InterPro" id="IPR045275">
    <property type="entry name" value="MscS_archaea/bacteria_type"/>
</dbReference>
<feature type="transmembrane region" description="Helical" evidence="7">
    <location>
        <begin position="115"/>
        <end position="135"/>
    </location>
</feature>
<dbReference type="PANTHER" id="PTHR30221">
    <property type="entry name" value="SMALL-CONDUCTANCE MECHANOSENSITIVE CHANNEL"/>
    <property type="match status" value="1"/>
</dbReference>
<dbReference type="InterPro" id="IPR000595">
    <property type="entry name" value="cNMP-bd_dom"/>
</dbReference>
<dbReference type="Gene3D" id="1.10.287.1260">
    <property type="match status" value="1"/>
</dbReference>
<evidence type="ECO:0000313" key="9">
    <source>
        <dbReference type="EMBL" id="OLT60937.1"/>
    </source>
</evidence>
<feature type="transmembrane region" description="Helical" evidence="7">
    <location>
        <begin position="81"/>
        <end position="103"/>
    </location>
</feature>
<evidence type="ECO:0000313" key="10">
    <source>
        <dbReference type="Proteomes" id="UP000186657"/>
    </source>
</evidence>
<dbReference type="PROSITE" id="PS50042">
    <property type="entry name" value="CNMP_BINDING_3"/>
    <property type="match status" value="1"/>
</dbReference>
<keyword evidence="4 7" id="KW-0812">Transmembrane</keyword>
<organism evidence="9 10">
    <name type="scientific">Moorena bouillonii PNG</name>
    <dbReference type="NCBI Taxonomy" id="568701"/>
    <lineage>
        <taxon>Bacteria</taxon>
        <taxon>Bacillati</taxon>
        <taxon>Cyanobacteriota</taxon>
        <taxon>Cyanophyceae</taxon>
        <taxon>Coleofasciculales</taxon>
        <taxon>Coleofasciculaceae</taxon>
        <taxon>Moorena</taxon>
    </lineage>
</organism>
<dbReference type="Gene3D" id="2.30.30.60">
    <property type="match status" value="1"/>
</dbReference>
<comment type="caution">
    <text evidence="9">The sequence shown here is derived from an EMBL/GenBank/DDBJ whole genome shotgun (WGS) entry which is preliminary data.</text>
</comment>
<dbReference type="InterPro" id="IPR010920">
    <property type="entry name" value="LSM_dom_sf"/>
</dbReference>
<sequence length="501" mass="55665">MSKVIWQNDWFIWAIALGIGFPILVIILTEITHRLQRRGQPLAVTLRLVRNRVLPVLVFLLFIQNVLELDLDNNLVKLVETLVWIFVIDASLSLINSVLFEAAGENTWRARIPKLLLDLSRFFLVALGGAIVLSRVWGADLAGLATALGVGSIVIGLALQDSLGSVFSGITLLFARPFEVGDWLQIGDKVGQVIDMNWRAVHLLTRTDDMIIIPHRVLGGEIVLNYSKPKRIHVETFRIDFDSDDPPNLIKQVLKETALATEGILSDPSPEIRTMEYNDYRGNYEVRFCIEDYQDAPKIREQLMTRIWYAAQRNNLGPTIPIYRLRKLDSEPNQADSTLTKFTESLKSIPVFVPVAKQQKNLENFSKGAVLQHFGVGETVIRQGDPGHALYIIIAGKAVITVKDSYGEQQEVMTLSSGEFFGEMALFSGKPSSVSVSVVEDLQTIALYSALVNQMIESTPSLAREIGQIIEARRKAIDEVKQVNLASSLASSNGAELSSQG</sequence>
<evidence type="ECO:0000256" key="7">
    <source>
        <dbReference type="SAM" id="Phobius"/>
    </source>
</evidence>
<dbReference type="InterPro" id="IPR011014">
    <property type="entry name" value="MscS_channel_TM-2"/>
</dbReference>
<feature type="transmembrane region" description="Helical" evidence="7">
    <location>
        <begin position="53"/>
        <end position="69"/>
    </location>
</feature>
<evidence type="ECO:0000256" key="6">
    <source>
        <dbReference type="ARBA" id="ARBA00023136"/>
    </source>
</evidence>
<gene>
    <name evidence="9" type="ORF">BJP37_19895</name>
</gene>
<dbReference type="GO" id="GO:0008381">
    <property type="term" value="F:mechanosensitive monoatomic ion channel activity"/>
    <property type="evidence" value="ECO:0007669"/>
    <property type="project" value="InterPro"/>
</dbReference>
<dbReference type="SUPFAM" id="SSF51206">
    <property type="entry name" value="cAMP-binding domain-like"/>
    <property type="match status" value="1"/>
</dbReference>
<dbReference type="AlphaFoldDB" id="A0A1U7N4Q5"/>
<dbReference type="InterPro" id="IPR006685">
    <property type="entry name" value="MscS_channel_2nd"/>
</dbReference>
<keyword evidence="10" id="KW-1185">Reference proteome</keyword>
<dbReference type="InterPro" id="IPR011066">
    <property type="entry name" value="MscS_channel_C_sf"/>
</dbReference>
<keyword evidence="3" id="KW-1003">Cell membrane</keyword>
<dbReference type="Pfam" id="PF21082">
    <property type="entry name" value="MS_channel_3rd"/>
    <property type="match status" value="1"/>
</dbReference>
<evidence type="ECO:0000256" key="4">
    <source>
        <dbReference type="ARBA" id="ARBA00022692"/>
    </source>
</evidence>
<dbReference type="RefSeq" id="WP_075901632.1">
    <property type="nucleotide sequence ID" value="NZ_MKZS01000001.1"/>
</dbReference>
<comment type="subcellular location">
    <subcellularLocation>
        <location evidence="1">Cell membrane</location>
        <topology evidence="1">Multi-pass membrane protein</topology>
    </subcellularLocation>
</comment>
<dbReference type="EMBL" id="MKZS01000001">
    <property type="protein sequence ID" value="OLT60937.1"/>
    <property type="molecule type" value="Genomic_DNA"/>
</dbReference>
<dbReference type="InterPro" id="IPR018490">
    <property type="entry name" value="cNMP-bd_dom_sf"/>
</dbReference>
<accession>A0A1U7N4Q5</accession>
<evidence type="ECO:0000256" key="3">
    <source>
        <dbReference type="ARBA" id="ARBA00022475"/>
    </source>
</evidence>
<dbReference type="Gene3D" id="2.60.120.10">
    <property type="entry name" value="Jelly Rolls"/>
    <property type="match status" value="1"/>
</dbReference>
<dbReference type="Pfam" id="PF00924">
    <property type="entry name" value="MS_channel_2nd"/>
    <property type="match status" value="1"/>
</dbReference>
<dbReference type="PANTHER" id="PTHR30221:SF1">
    <property type="entry name" value="SMALL-CONDUCTANCE MECHANOSENSITIVE CHANNEL"/>
    <property type="match status" value="1"/>
</dbReference>
<comment type="similarity">
    <text evidence="2">Belongs to the MscS (TC 1.A.23) family.</text>
</comment>
<name>A0A1U7N4Q5_9CYAN</name>
<evidence type="ECO:0000256" key="2">
    <source>
        <dbReference type="ARBA" id="ARBA00008017"/>
    </source>
</evidence>
<proteinExistence type="inferred from homology"/>
<dbReference type="CDD" id="cd00038">
    <property type="entry name" value="CAP_ED"/>
    <property type="match status" value="1"/>
</dbReference>
<evidence type="ECO:0000259" key="8">
    <source>
        <dbReference type="PROSITE" id="PS50042"/>
    </source>
</evidence>
<dbReference type="InterPro" id="IPR023408">
    <property type="entry name" value="MscS_beta-dom_sf"/>
</dbReference>
<dbReference type="Proteomes" id="UP000186657">
    <property type="component" value="Unassembled WGS sequence"/>
</dbReference>
<dbReference type="SUPFAM" id="SSF50182">
    <property type="entry name" value="Sm-like ribonucleoproteins"/>
    <property type="match status" value="1"/>
</dbReference>
<dbReference type="InterPro" id="IPR014710">
    <property type="entry name" value="RmlC-like_jellyroll"/>
</dbReference>
<keyword evidence="6 7" id="KW-0472">Membrane</keyword>
<dbReference type="SUPFAM" id="SSF82861">
    <property type="entry name" value="Mechanosensitive channel protein MscS (YggB), transmembrane region"/>
    <property type="match status" value="1"/>
</dbReference>
<dbReference type="Pfam" id="PF00027">
    <property type="entry name" value="cNMP_binding"/>
    <property type="match status" value="1"/>
</dbReference>
<feature type="domain" description="Cyclic nucleotide-binding" evidence="8">
    <location>
        <begin position="373"/>
        <end position="473"/>
    </location>
</feature>
<feature type="transmembrane region" description="Helical" evidence="7">
    <location>
        <begin position="12"/>
        <end position="32"/>
    </location>
</feature>
<keyword evidence="5 7" id="KW-1133">Transmembrane helix</keyword>
<protein>
    <submittedName>
        <fullName evidence="9">Small-conductance mechanosensitive channel</fullName>
    </submittedName>
</protein>
<dbReference type="SUPFAM" id="SSF82689">
    <property type="entry name" value="Mechanosensitive channel protein MscS (YggB), C-terminal domain"/>
    <property type="match status" value="1"/>
</dbReference>
<evidence type="ECO:0000256" key="5">
    <source>
        <dbReference type="ARBA" id="ARBA00022989"/>
    </source>
</evidence>
<dbReference type="SMART" id="SM00100">
    <property type="entry name" value="cNMP"/>
    <property type="match status" value="1"/>
</dbReference>
<dbReference type="GO" id="GO:0005886">
    <property type="term" value="C:plasma membrane"/>
    <property type="evidence" value="ECO:0007669"/>
    <property type="project" value="UniProtKB-SubCell"/>
</dbReference>
<dbReference type="InterPro" id="IPR049278">
    <property type="entry name" value="MS_channel_C"/>
</dbReference>
<dbReference type="PROSITE" id="PS00888">
    <property type="entry name" value="CNMP_BINDING_1"/>
    <property type="match status" value="1"/>
</dbReference>
<dbReference type="InterPro" id="IPR018488">
    <property type="entry name" value="cNMP-bd_CS"/>
</dbReference>
<reference evidence="9 10" key="1">
    <citation type="submission" date="2016-10" db="EMBL/GenBank/DDBJ databases">
        <title>Comparative genomics uncovers the prolific and rare metabolic potential of the cyanobacterial genus Moorea.</title>
        <authorList>
            <person name="Leao T."/>
            <person name="Castelao G."/>
            <person name="Korobeynikov A."/>
            <person name="Monroe E.A."/>
            <person name="Podell S."/>
            <person name="Glukhov E."/>
            <person name="Allen E."/>
            <person name="Gerwick W.H."/>
            <person name="Gerwick L."/>
        </authorList>
    </citation>
    <scope>NUCLEOTIDE SEQUENCE [LARGE SCALE GENOMIC DNA]</scope>
    <source>
        <strain evidence="9 10">PNG5-198</strain>
    </source>
</reference>
<dbReference type="Gene3D" id="3.30.70.100">
    <property type="match status" value="1"/>
</dbReference>
<evidence type="ECO:0000256" key="1">
    <source>
        <dbReference type="ARBA" id="ARBA00004651"/>
    </source>
</evidence>